<feature type="compositionally biased region" description="Low complexity" evidence="2">
    <location>
        <begin position="930"/>
        <end position="944"/>
    </location>
</feature>
<feature type="region of interest" description="Disordered" evidence="2">
    <location>
        <begin position="507"/>
        <end position="528"/>
    </location>
</feature>
<keyword evidence="4" id="KW-1185">Reference proteome</keyword>
<feature type="region of interest" description="Disordered" evidence="2">
    <location>
        <begin position="606"/>
        <end position="656"/>
    </location>
</feature>
<feature type="compositionally biased region" description="Polar residues" evidence="2">
    <location>
        <begin position="420"/>
        <end position="430"/>
    </location>
</feature>
<feature type="compositionally biased region" description="Low complexity" evidence="2">
    <location>
        <begin position="20"/>
        <end position="30"/>
    </location>
</feature>
<feature type="compositionally biased region" description="Low complexity" evidence="2">
    <location>
        <begin position="606"/>
        <end position="621"/>
    </location>
</feature>
<feature type="compositionally biased region" description="Polar residues" evidence="2">
    <location>
        <begin position="218"/>
        <end position="237"/>
    </location>
</feature>
<feature type="region of interest" description="Disordered" evidence="2">
    <location>
        <begin position="1"/>
        <end position="32"/>
    </location>
</feature>
<dbReference type="AlphaFoldDB" id="H8WZB3"/>
<evidence type="ECO:0000256" key="1">
    <source>
        <dbReference type="SAM" id="Coils"/>
    </source>
</evidence>
<name>H8WZB3_CANO9</name>
<feature type="compositionally biased region" description="Polar residues" evidence="2">
    <location>
        <begin position="246"/>
        <end position="276"/>
    </location>
</feature>
<dbReference type="EMBL" id="HE681720">
    <property type="protein sequence ID" value="CCG21781.1"/>
    <property type="molecule type" value="Genomic_DNA"/>
</dbReference>
<feature type="compositionally biased region" description="Polar residues" evidence="2">
    <location>
        <begin position="632"/>
        <end position="656"/>
    </location>
</feature>
<dbReference type="OrthoDB" id="4085524at2759"/>
<dbReference type="eggNOG" id="ENOG502SEET">
    <property type="taxonomic scope" value="Eukaryota"/>
</dbReference>
<feature type="compositionally biased region" description="Low complexity" evidence="2">
    <location>
        <begin position="101"/>
        <end position="119"/>
    </location>
</feature>
<proteinExistence type="predicted"/>
<feature type="coiled-coil region" evidence="1">
    <location>
        <begin position="290"/>
        <end position="351"/>
    </location>
</feature>
<gene>
    <name evidence="3" type="ORF">CORT_0B00600</name>
</gene>
<feature type="region of interest" description="Disordered" evidence="2">
    <location>
        <begin position="62"/>
        <end position="119"/>
    </location>
</feature>
<feature type="compositionally biased region" description="Basic and acidic residues" evidence="2">
    <location>
        <begin position="920"/>
        <end position="929"/>
    </location>
</feature>
<dbReference type="RefSeq" id="XP_003867219.1">
    <property type="nucleotide sequence ID" value="XM_003867171.1"/>
</dbReference>
<feature type="region of interest" description="Disordered" evidence="2">
    <location>
        <begin position="813"/>
        <end position="980"/>
    </location>
</feature>
<dbReference type="GeneID" id="14538200"/>
<evidence type="ECO:0000313" key="3">
    <source>
        <dbReference type="EMBL" id="CCG21781.1"/>
    </source>
</evidence>
<feature type="region of interest" description="Disordered" evidence="2">
    <location>
        <begin position="218"/>
        <end position="278"/>
    </location>
</feature>
<accession>H8WZB3</accession>
<feature type="compositionally biased region" description="Polar residues" evidence="2">
    <location>
        <begin position="672"/>
        <end position="687"/>
    </location>
</feature>
<feature type="compositionally biased region" description="Basic residues" evidence="2">
    <location>
        <begin position="964"/>
        <end position="980"/>
    </location>
</feature>
<evidence type="ECO:0000313" key="4">
    <source>
        <dbReference type="Proteomes" id="UP000005018"/>
    </source>
</evidence>
<feature type="compositionally biased region" description="Polar residues" evidence="2">
    <location>
        <begin position="774"/>
        <end position="785"/>
    </location>
</feature>
<feature type="compositionally biased region" description="Polar residues" evidence="2">
    <location>
        <begin position="845"/>
        <end position="895"/>
    </location>
</feature>
<feature type="compositionally biased region" description="Polar residues" evidence="2">
    <location>
        <begin position="88"/>
        <end position="100"/>
    </location>
</feature>
<evidence type="ECO:0000256" key="2">
    <source>
        <dbReference type="SAM" id="MobiDB-lite"/>
    </source>
</evidence>
<feature type="region of interest" description="Disordered" evidence="2">
    <location>
        <begin position="672"/>
        <end position="800"/>
    </location>
</feature>
<feature type="compositionally biased region" description="Polar residues" evidence="2">
    <location>
        <begin position="71"/>
        <end position="81"/>
    </location>
</feature>
<feature type="compositionally biased region" description="Polar residues" evidence="2">
    <location>
        <begin position="1"/>
        <end position="11"/>
    </location>
</feature>
<reference evidence="3 4" key="1">
    <citation type="journal article" date="2012" name="PLoS ONE">
        <title>Sequence and analysis of the genome of the pathogenic yeast Candida orthopsilosis.</title>
        <authorList>
            <person name="Riccombeni A."/>
            <person name="Vidanes G."/>
            <person name="Proux-Wera E."/>
            <person name="Wolfe K.H."/>
            <person name="Butler G."/>
        </authorList>
    </citation>
    <scope>NUCLEOTIDE SEQUENCE [LARGE SCALE GENOMIC DNA]</scope>
    <source>
        <strain evidence="3 4">Co 90-125</strain>
    </source>
</reference>
<dbReference type="KEGG" id="cot:CORT_0B00600"/>
<feature type="region of interest" description="Disordered" evidence="2">
    <location>
        <begin position="378"/>
        <end position="453"/>
    </location>
</feature>
<sequence>MFSRNRTSRNPRGTAYTGVNPNTNNPNKPNSGALAAALTIGNAMKQQNQNQNQNIPRSQSFQYQQPNSQQRVSSLTSSNGSLLKRGSRSNFQPPQANVTPQRRFSNGSFSSQGSNRGVSSSSQAAAYYNSHSPEVYDIDDSFNDSYLDEITEESTQVYLNNKANMQDLRLPTANSKSQGAPARATAPAPVRMVKKYVPSPTGIKVIEVPESTFQKEVARSNSMRLNPITSRSNSLRNIANKKPPSRASSLNGKSQPRPIQQTRNVSTPSKMQSMSEDVNLEDSLGKLDTNQAHEAKLRALEKEIEHEKQLAKELEDKRLEYQRLREQNLANERKQRELEDLSTERNTIENKKEFSDVKDDQYVPIIEKTKVVDELDKKKLSTDDKHEAHEQILEEGSEKQGQTEHRVGDEMTTDELILNTVDQGHQNELTDSSEYDEGSVHGKDVESPQLDNYVGHHEDVIDSDESEAEDDGNIRVAVIVDNADEAESSAPRPQSENFASDIEVVSDYDDDDEVGHKTGTWGNGEKDTLDADSEMKVIAQYGMKSSEIVNEIPESNHATGVTELDENVIGDDKVAPQIIESHADEDPNAATINSKVESADTLLPPAVATASSSKSSVYSNDSAKKPMKSAMKFSSSYSQLPQKQGPSPAHANSNAAKQAYLSLTTAENTRLNSKLSNSQLASQQFPNTKPHPQIMGSDLAYLGAGNGGAYPQFATSPQLQKTPAKRLSQQTLRKQQPPQQQQQQQSQFRSSMRPQSMTGHAGQQAPQRQQPQGMSNRSLRNSTYVQPIAPHPALQKGYVSPAKVKAADLYAKAQSRPYSEFRPLKKQSSFSKESNDDVPARSPNRDQNPATHSKPQPRTTLRNLSGPSTIQTNENQQQPTSQNANTGQAGRNGFTSRFADSDDDLPLRNGSNNQNGFKSRFNDSDEHLPKVAAPAAQSSPQKQSGFSTMRAEKQNEGQHEAPKEKKKFGGKLRKLFQSKN</sequence>
<feature type="compositionally biased region" description="Low complexity" evidence="2">
    <location>
        <begin position="728"/>
        <end position="773"/>
    </location>
</feature>
<keyword evidence="1" id="KW-0175">Coiled coil</keyword>
<feature type="compositionally biased region" description="Basic and acidic residues" evidence="2">
    <location>
        <begin position="950"/>
        <end position="963"/>
    </location>
</feature>
<protein>
    <submittedName>
        <fullName evidence="3">Uncharacterized protein</fullName>
    </submittedName>
</protein>
<organism evidence="3 4">
    <name type="scientific">Candida orthopsilosis (strain 90-125)</name>
    <name type="common">Yeast</name>
    <dbReference type="NCBI Taxonomy" id="1136231"/>
    <lineage>
        <taxon>Eukaryota</taxon>
        <taxon>Fungi</taxon>
        <taxon>Dikarya</taxon>
        <taxon>Ascomycota</taxon>
        <taxon>Saccharomycotina</taxon>
        <taxon>Pichiomycetes</taxon>
        <taxon>Debaryomycetaceae</taxon>
        <taxon>Candida/Lodderomyces clade</taxon>
        <taxon>Candida</taxon>
    </lineage>
</organism>
<dbReference type="HOGENOM" id="CLU_328171_0_0_1"/>
<dbReference type="Proteomes" id="UP000005018">
    <property type="component" value="Chromosome 2"/>
</dbReference>
<feature type="compositionally biased region" description="Basic and acidic residues" evidence="2">
    <location>
        <begin position="378"/>
        <end position="409"/>
    </location>
</feature>